<reference evidence="6 7" key="1">
    <citation type="submission" date="2014-04" db="EMBL/GenBank/DDBJ databases">
        <authorList>
            <consortium name="DOE Joint Genome Institute"/>
            <person name="Kuo A."/>
            <person name="Girlanda M."/>
            <person name="Perotto S."/>
            <person name="Kohler A."/>
            <person name="Nagy L.G."/>
            <person name="Floudas D."/>
            <person name="Copeland A."/>
            <person name="Barry K.W."/>
            <person name="Cichocki N."/>
            <person name="Veneault-Fourrey C."/>
            <person name="LaButti K."/>
            <person name="Lindquist E.A."/>
            <person name="Lipzen A."/>
            <person name="Lundell T."/>
            <person name="Morin E."/>
            <person name="Murat C."/>
            <person name="Sun H."/>
            <person name="Tunlid A."/>
            <person name="Henrissat B."/>
            <person name="Grigoriev I.V."/>
            <person name="Hibbett D.S."/>
            <person name="Martin F."/>
            <person name="Nordberg H.P."/>
            <person name="Cantor M.N."/>
            <person name="Hua S.X."/>
        </authorList>
    </citation>
    <scope>NUCLEOTIDE SEQUENCE [LARGE SCALE GENOMIC DNA]</scope>
    <source>
        <strain evidence="6 7">MUT 4182</strain>
    </source>
</reference>
<dbReference type="InterPro" id="IPR059112">
    <property type="entry name" value="CysZ/EI24"/>
</dbReference>
<feature type="transmembrane region" description="Helical" evidence="5">
    <location>
        <begin position="43"/>
        <end position="63"/>
    </location>
</feature>
<dbReference type="Pfam" id="PF07264">
    <property type="entry name" value="EI24"/>
    <property type="match status" value="1"/>
</dbReference>
<dbReference type="GO" id="GO:0016236">
    <property type="term" value="P:macroautophagy"/>
    <property type="evidence" value="ECO:0007669"/>
    <property type="project" value="TreeGrafter"/>
</dbReference>
<sequence length="251" mass="27858">SAILNALSITSVGVFDWFILPLLDPGNKKWFHRHFEALYQGLWLAPLVALSLFLNLTWCSQIADRTFQIKHGRKAYSASPYSGMVAHIASSAYRVILIASYLILGFLLEYVPYIGAMLSFIYICYVNSYYCFEYLWIARGMTLSQRVKHEEERWAYYFAFGFPSAFLCLWGSSLANAAVFALVFPYLIIQAMHATPVPVNPQTPSSADFSQGVGGPGAVPNPLVPVRLPIFAPVIIANDALVRLLSVTGAS</sequence>
<feature type="non-terminal residue" evidence="6">
    <location>
        <position position="251"/>
    </location>
</feature>
<evidence type="ECO:0000313" key="6">
    <source>
        <dbReference type="EMBL" id="KIO17858.1"/>
    </source>
</evidence>
<keyword evidence="3 5" id="KW-1133">Transmembrane helix</keyword>
<evidence type="ECO:0000313" key="7">
    <source>
        <dbReference type="Proteomes" id="UP000054248"/>
    </source>
</evidence>
<evidence type="ECO:0000256" key="2">
    <source>
        <dbReference type="ARBA" id="ARBA00022692"/>
    </source>
</evidence>
<feature type="transmembrane region" description="Helical" evidence="5">
    <location>
        <begin position="84"/>
        <end position="104"/>
    </location>
</feature>
<dbReference type="GO" id="GO:0016020">
    <property type="term" value="C:membrane"/>
    <property type="evidence" value="ECO:0007669"/>
    <property type="project" value="UniProtKB-SubCell"/>
</dbReference>
<gene>
    <name evidence="6" type="ORF">M407DRAFT_36940</name>
</gene>
<keyword evidence="4 5" id="KW-0472">Membrane</keyword>
<accession>A0A0C3K912</accession>
<dbReference type="PANTHER" id="PTHR21389">
    <property type="entry name" value="P53 INDUCED PROTEIN"/>
    <property type="match status" value="1"/>
</dbReference>
<evidence type="ECO:0000256" key="4">
    <source>
        <dbReference type="ARBA" id="ARBA00023136"/>
    </source>
</evidence>
<evidence type="ECO:0008006" key="8">
    <source>
        <dbReference type="Google" id="ProtNLM"/>
    </source>
</evidence>
<feature type="transmembrane region" description="Helical" evidence="5">
    <location>
        <begin position="156"/>
        <end position="189"/>
    </location>
</feature>
<evidence type="ECO:0000256" key="5">
    <source>
        <dbReference type="SAM" id="Phobius"/>
    </source>
</evidence>
<feature type="transmembrane region" description="Helical" evidence="5">
    <location>
        <begin position="7"/>
        <end position="23"/>
    </location>
</feature>
<proteinExistence type="predicted"/>
<dbReference type="AlphaFoldDB" id="A0A0C3K912"/>
<name>A0A0C3K912_9AGAM</name>
<protein>
    <recommendedName>
        <fullName evidence="8">Etoposide-induced protein 2.4-domain-containing protein</fullName>
    </recommendedName>
</protein>
<evidence type="ECO:0000256" key="1">
    <source>
        <dbReference type="ARBA" id="ARBA00004141"/>
    </source>
</evidence>
<dbReference type="HOGENOM" id="CLU_046461_0_0_1"/>
<keyword evidence="7" id="KW-1185">Reference proteome</keyword>
<dbReference type="PANTHER" id="PTHR21389:SF0">
    <property type="entry name" value="ETOPOSIDE-INDUCED PROTEIN 2.4 HOMOLOG"/>
    <property type="match status" value="1"/>
</dbReference>
<reference evidence="7" key="2">
    <citation type="submission" date="2015-01" db="EMBL/GenBank/DDBJ databases">
        <title>Evolutionary Origins and Diversification of the Mycorrhizal Mutualists.</title>
        <authorList>
            <consortium name="DOE Joint Genome Institute"/>
            <consortium name="Mycorrhizal Genomics Consortium"/>
            <person name="Kohler A."/>
            <person name="Kuo A."/>
            <person name="Nagy L.G."/>
            <person name="Floudas D."/>
            <person name="Copeland A."/>
            <person name="Barry K.W."/>
            <person name="Cichocki N."/>
            <person name="Veneault-Fourrey C."/>
            <person name="LaButti K."/>
            <person name="Lindquist E.A."/>
            <person name="Lipzen A."/>
            <person name="Lundell T."/>
            <person name="Morin E."/>
            <person name="Murat C."/>
            <person name="Riley R."/>
            <person name="Ohm R."/>
            <person name="Sun H."/>
            <person name="Tunlid A."/>
            <person name="Henrissat B."/>
            <person name="Grigoriev I.V."/>
            <person name="Hibbett D.S."/>
            <person name="Martin F."/>
        </authorList>
    </citation>
    <scope>NUCLEOTIDE SEQUENCE [LARGE SCALE GENOMIC DNA]</scope>
    <source>
        <strain evidence="7">MUT 4182</strain>
    </source>
</reference>
<dbReference type="EMBL" id="KN823336">
    <property type="protein sequence ID" value="KIO17858.1"/>
    <property type="molecule type" value="Genomic_DNA"/>
</dbReference>
<organism evidence="6 7">
    <name type="scientific">Tulasnella calospora MUT 4182</name>
    <dbReference type="NCBI Taxonomy" id="1051891"/>
    <lineage>
        <taxon>Eukaryota</taxon>
        <taxon>Fungi</taxon>
        <taxon>Dikarya</taxon>
        <taxon>Basidiomycota</taxon>
        <taxon>Agaricomycotina</taxon>
        <taxon>Agaricomycetes</taxon>
        <taxon>Cantharellales</taxon>
        <taxon>Tulasnellaceae</taxon>
        <taxon>Tulasnella</taxon>
    </lineage>
</organism>
<dbReference type="OrthoDB" id="266518at2759"/>
<keyword evidence="2 5" id="KW-0812">Transmembrane</keyword>
<dbReference type="Proteomes" id="UP000054248">
    <property type="component" value="Unassembled WGS sequence"/>
</dbReference>
<comment type="subcellular location">
    <subcellularLocation>
        <location evidence="1">Membrane</location>
        <topology evidence="1">Multi-pass membrane protein</topology>
    </subcellularLocation>
</comment>
<evidence type="ECO:0000256" key="3">
    <source>
        <dbReference type="ARBA" id="ARBA00022989"/>
    </source>
</evidence>
<feature type="non-terminal residue" evidence="6">
    <location>
        <position position="1"/>
    </location>
</feature>
<feature type="transmembrane region" description="Helical" evidence="5">
    <location>
        <begin position="110"/>
        <end position="135"/>
    </location>
</feature>
<dbReference type="GO" id="GO:0005783">
    <property type="term" value="C:endoplasmic reticulum"/>
    <property type="evidence" value="ECO:0007669"/>
    <property type="project" value="TreeGrafter"/>
</dbReference>